<reference evidence="3" key="1">
    <citation type="submission" date="2019-09" db="EMBL/GenBank/DDBJ databases">
        <authorList>
            <person name="Teo W.F.A."/>
            <person name="Duangmal K."/>
        </authorList>
    </citation>
    <scope>NUCLEOTIDE SEQUENCE [LARGE SCALE GENOMIC DNA]</scope>
    <source>
        <strain evidence="3">K81G1</strain>
    </source>
</reference>
<dbReference type="RefSeq" id="WP_144745378.1">
    <property type="nucleotide sequence ID" value="NZ_VMNW02000001.1"/>
</dbReference>
<keyword evidence="4" id="KW-1185">Reference proteome</keyword>
<evidence type="ECO:0000256" key="1">
    <source>
        <dbReference type="SAM" id="Phobius"/>
    </source>
</evidence>
<protein>
    <submittedName>
        <fullName evidence="3">PH domain-containing protein</fullName>
    </submittedName>
</protein>
<keyword evidence="1" id="KW-1133">Transmembrane helix</keyword>
<dbReference type="InterPro" id="IPR019692">
    <property type="entry name" value="CFP-6_PH"/>
</dbReference>
<evidence type="ECO:0000313" key="3">
    <source>
        <dbReference type="EMBL" id="KAA9166727.1"/>
    </source>
</evidence>
<organism evidence="3 4">
    <name type="scientific">Amycolatopsis acidicola</name>
    <dbReference type="NCBI Taxonomy" id="2596893"/>
    <lineage>
        <taxon>Bacteria</taxon>
        <taxon>Bacillati</taxon>
        <taxon>Actinomycetota</taxon>
        <taxon>Actinomycetes</taxon>
        <taxon>Pseudonocardiales</taxon>
        <taxon>Pseudonocardiaceae</taxon>
        <taxon>Amycolatopsis</taxon>
    </lineage>
</organism>
<evidence type="ECO:0000259" key="2">
    <source>
        <dbReference type="Pfam" id="PF10756"/>
    </source>
</evidence>
<evidence type="ECO:0000313" key="4">
    <source>
        <dbReference type="Proteomes" id="UP000319769"/>
    </source>
</evidence>
<keyword evidence="1" id="KW-0812">Transmembrane</keyword>
<gene>
    <name evidence="3" type="ORF">FPZ12_000475</name>
</gene>
<name>A0A5N0VK16_9PSEU</name>
<feature type="domain" description="Low molecular weight protein antigen 6 PH" evidence="2">
    <location>
        <begin position="59"/>
        <end position="133"/>
    </location>
</feature>
<comment type="caution">
    <text evidence="3">The sequence shown here is derived from an EMBL/GenBank/DDBJ whole genome shotgun (WGS) entry which is preliminary data.</text>
</comment>
<feature type="transmembrane region" description="Helical" evidence="1">
    <location>
        <begin position="39"/>
        <end position="57"/>
    </location>
</feature>
<dbReference type="EMBL" id="VMNW02000001">
    <property type="protein sequence ID" value="KAA9166727.1"/>
    <property type="molecule type" value="Genomic_DNA"/>
</dbReference>
<dbReference type="Proteomes" id="UP000319769">
    <property type="component" value="Unassembled WGS sequence"/>
</dbReference>
<dbReference type="AlphaFoldDB" id="A0A5N0VK16"/>
<proteinExistence type="predicted"/>
<dbReference type="OrthoDB" id="5189227at2"/>
<accession>A0A5N0VK16</accession>
<keyword evidence="1" id="KW-0472">Membrane</keyword>
<dbReference type="Pfam" id="PF10756">
    <property type="entry name" value="bPH_6"/>
    <property type="match status" value="1"/>
</dbReference>
<feature type="transmembrane region" description="Helical" evidence="1">
    <location>
        <begin position="12"/>
        <end position="32"/>
    </location>
</feature>
<sequence>MDNSSVSWAPKPALVAVGWLAAAVALAGTLLYEDRLGDVLFGIATVVLVLLSLHGMLVRPRLVADEHGVRVRTLSGAHELPWAGTHVALRQTRRLTRDSTTLEVSAGEQLFVFGWVELGADPRDVHDELARLQG</sequence>